<dbReference type="Pfam" id="PF20958">
    <property type="entry name" value="GxGYxYP_N_3rd"/>
    <property type="match status" value="1"/>
</dbReference>
<dbReference type="Pfam" id="PF20957">
    <property type="entry name" value="GxGYxYP_N_2nd"/>
    <property type="match status" value="1"/>
</dbReference>
<dbReference type="InterPro" id="IPR048310">
    <property type="entry name" value="GxGYxYP_N_2nd"/>
</dbReference>
<proteinExistence type="predicted"/>
<evidence type="ECO:0000259" key="4">
    <source>
        <dbReference type="Pfam" id="PF20958"/>
    </source>
</evidence>
<dbReference type="AlphaFoldDB" id="A0A841R7Z8"/>
<dbReference type="InterPro" id="IPR032626">
    <property type="entry name" value="GxGYxYP_N_1st"/>
</dbReference>
<accession>A0A841R7Z8</accession>
<organism evidence="5 6">
    <name type="scientific">Spirochaeta isovalerica</name>
    <dbReference type="NCBI Taxonomy" id="150"/>
    <lineage>
        <taxon>Bacteria</taxon>
        <taxon>Pseudomonadati</taxon>
        <taxon>Spirochaetota</taxon>
        <taxon>Spirochaetia</taxon>
        <taxon>Spirochaetales</taxon>
        <taxon>Spirochaetaceae</taxon>
        <taxon>Spirochaeta</taxon>
    </lineage>
</organism>
<feature type="domain" description="GxGYxYP putative glycoside hydrolase second N-terminal" evidence="3">
    <location>
        <begin position="119"/>
        <end position="181"/>
    </location>
</feature>
<gene>
    <name evidence="5" type="ORF">HNR50_001604</name>
</gene>
<dbReference type="Proteomes" id="UP000587760">
    <property type="component" value="Unassembled WGS sequence"/>
</dbReference>
<name>A0A841R7Z8_9SPIO</name>
<dbReference type="EMBL" id="JACHGJ010000002">
    <property type="protein sequence ID" value="MBB6479946.1"/>
    <property type="molecule type" value="Genomic_DNA"/>
</dbReference>
<dbReference type="PANTHER" id="PTHR37321:SF1">
    <property type="entry name" value="EXPORTED PROTEIN"/>
    <property type="match status" value="1"/>
</dbReference>
<feature type="domain" description="GxGYxYP putative glycoside hydrolase C-terminal" evidence="1">
    <location>
        <begin position="289"/>
        <end position="520"/>
    </location>
</feature>
<dbReference type="InterPro" id="IPR025832">
    <property type="entry name" value="GxGYxYP_C"/>
</dbReference>
<dbReference type="RefSeq" id="WP_184745634.1">
    <property type="nucleotide sequence ID" value="NZ_JACHGJ010000002.1"/>
</dbReference>
<dbReference type="InterPro" id="IPR048309">
    <property type="entry name" value="GxGYxYP_N_3rd"/>
</dbReference>
<evidence type="ECO:0008006" key="7">
    <source>
        <dbReference type="Google" id="ProtNLM"/>
    </source>
</evidence>
<dbReference type="PANTHER" id="PTHR37321">
    <property type="entry name" value="EXPORTED PROTEIN-RELATED"/>
    <property type="match status" value="1"/>
</dbReference>
<dbReference type="Pfam" id="PF14323">
    <property type="entry name" value="GxGYxYP_C"/>
    <property type="match status" value="1"/>
</dbReference>
<reference evidence="5 6" key="1">
    <citation type="submission" date="2020-08" db="EMBL/GenBank/DDBJ databases">
        <title>Genomic Encyclopedia of Type Strains, Phase IV (KMG-IV): sequencing the most valuable type-strain genomes for metagenomic binning, comparative biology and taxonomic classification.</title>
        <authorList>
            <person name="Goeker M."/>
        </authorList>
    </citation>
    <scope>NUCLEOTIDE SEQUENCE [LARGE SCALE GENOMIC DNA]</scope>
    <source>
        <strain evidence="5 6">DSM 2461</strain>
    </source>
</reference>
<evidence type="ECO:0000313" key="6">
    <source>
        <dbReference type="Proteomes" id="UP000587760"/>
    </source>
</evidence>
<keyword evidence="6" id="KW-1185">Reference proteome</keyword>
<dbReference type="PROSITE" id="PS51257">
    <property type="entry name" value="PROKAR_LIPOPROTEIN"/>
    <property type="match status" value="1"/>
</dbReference>
<feature type="domain" description="GxGYxYP putative glycoside hydrolase first N-terminal" evidence="2">
    <location>
        <begin position="47"/>
        <end position="117"/>
    </location>
</feature>
<evidence type="ECO:0000259" key="1">
    <source>
        <dbReference type="Pfam" id="PF14323"/>
    </source>
</evidence>
<comment type="caution">
    <text evidence="5">The sequence shown here is derived from an EMBL/GenBank/DDBJ whole genome shotgun (WGS) entry which is preliminary data.</text>
</comment>
<feature type="domain" description="GxGYxYP putative glycoside hydrolase third N-terminal" evidence="4">
    <location>
        <begin position="188"/>
        <end position="268"/>
    </location>
</feature>
<dbReference type="Gene3D" id="3.20.20.490">
    <property type="entry name" value="GxGYxYP glycoside hydrolase, C-terminal domain"/>
    <property type="match status" value="1"/>
</dbReference>
<dbReference type="Pfam" id="PF16216">
    <property type="entry name" value="GxGYxYP_N"/>
    <property type="match status" value="1"/>
</dbReference>
<protein>
    <recommendedName>
        <fullName evidence="7">GxGYxY sequence motif-containing protein</fullName>
    </recommendedName>
</protein>
<sequence length="527" mass="59540">MYRIFCIIPVLLLFGCRSHLDTDSFEAPRNRAVDISVLTGNLKKAEHLLVLDEQNLSPEEKLFVSTLQGLVSKSSRTQIYIDPGYGGYTAWLKDLEIRGVTVEPVDDYRILIDRYKDYIEAYILCSIKDQSVNGANSLVSLYKAPAIDTSLESEMISRGISMALDVRGKDEKWVFENYKDRFSKDVLFEQKESLVPALRDYAVALNGFLFFDGNSSFRKMITRWAGEDAPLFGWGDPGRGEDKFVAMSSRSDLYTIPSDHARNLSVFSGFETADLKQVSAEVQTYDEKVHYVSFLMSDGDNVQWMLGDLYTDSRWWGNSGRGSFPMGWAVSPLMADIAPSVLQRYYRDAAAGEQPNHFVAGPSGSGYLYPSLYSPQALAAHVETLNRRMGRTDLGIVEIIDFNSLYKENLWELYTRQNNIDALIYLEFRNHKSHKGKILWSKGKPIITPREMLWEGLRGCDEATVIRNLNGQNRNPSDSSGYSLVLVHAWSKGLDNVQQVIDGLDSDVKVVAPDELVRLITEKVSRD</sequence>
<evidence type="ECO:0000313" key="5">
    <source>
        <dbReference type="EMBL" id="MBB6479946.1"/>
    </source>
</evidence>
<dbReference type="InterPro" id="IPR038410">
    <property type="entry name" value="GxGYxYP_C_sf"/>
</dbReference>
<evidence type="ECO:0000259" key="2">
    <source>
        <dbReference type="Pfam" id="PF16216"/>
    </source>
</evidence>
<evidence type="ECO:0000259" key="3">
    <source>
        <dbReference type="Pfam" id="PF20957"/>
    </source>
</evidence>